<accession>A0ABW9JFX4</accession>
<name>A0ABW9JFX4_9SPHI</name>
<dbReference type="RefSeq" id="WP_138727653.1">
    <property type="nucleotide sequence ID" value="NZ_SRMP02000001.1"/>
</dbReference>
<evidence type="ECO:0000313" key="1">
    <source>
        <dbReference type="EMBL" id="MFN0290058.1"/>
    </source>
</evidence>
<organism evidence="1 2">
    <name type="scientific">Pedobacter helvus</name>
    <dbReference type="NCBI Taxonomy" id="2563444"/>
    <lineage>
        <taxon>Bacteria</taxon>
        <taxon>Pseudomonadati</taxon>
        <taxon>Bacteroidota</taxon>
        <taxon>Sphingobacteriia</taxon>
        <taxon>Sphingobacteriales</taxon>
        <taxon>Sphingobacteriaceae</taxon>
        <taxon>Pedobacter</taxon>
    </lineage>
</organism>
<evidence type="ECO:0000313" key="2">
    <source>
        <dbReference type="Proteomes" id="UP001517367"/>
    </source>
</evidence>
<reference evidence="1 2" key="1">
    <citation type="submission" date="2024-12" db="EMBL/GenBank/DDBJ databases">
        <authorList>
            <person name="Hu S."/>
        </authorList>
    </citation>
    <scope>NUCLEOTIDE SEQUENCE [LARGE SCALE GENOMIC DNA]</scope>
    <source>
        <strain evidence="1 2">P-25</strain>
    </source>
</reference>
<protein>
    <submittedName>
        <fullName evidence="1">Uncharacterized protein</fullName>
    </submittedName>
</protein>
<proteinExistence type="predicted"/>
<dbReference type="Proteomes" id="UP001517367">
    <property type="component" value="Unassembled WGS sequence"/>
</dbReference>
<keyword evidence="2" id="KW-1185">Reference proteome</keyword>
<comment type="caution">
    <text evidence="1">The sequence shown here is derived from an EMBL/GenBank/DDBJ whole genome shotgun (WGS) entry which is preliminary data.</text>
</comment>
<gene>
    <name evidence="1" type="ORF">E5L68_001570</name>
</gene>
<sequence>MIITSFKKHPFENAKLIKEMNAIEEQWLSKKKSYKNHTRAIKGALPHQRELNKTIESLYHIAVPKIRSLFSKLSKFNRIAVEMNLKEHPLNVSELYSISFSTFFFDLCCDVRNKYHIVYKFHNCPIEADIRALTHRLSLTYYCKEDTRISDYKSYFERVLQVQPERFITLL</sequence>
<dbReference type="EMBL" id="SRMP02000001">
    <property type="protein sequence ID" value="MFN0290058.1"/>
    <property type="molecule type" value="Genomic_DNA"/>
</dbReference>